<gene>
    <name evidence="3" type="ORF">UFOPK3770_00904</name>
</gene>
<dbReference type="GO" id="GO:0033389">
    <property type="term" value="P:putrescine biosynthetic process from arginine, via agmatine"/>
    <property type="evidence" value="ECO:0007669"/>
    <property type="project" value="TreeGrafter"/>
</dbReference>
<dbReference type="PANTHER" id="PTHR11358">
    <property type="entry name" value="ARGINASE/AGMATINASE"/>
    <property type="match status" value="1"/>
</dbReference>
<dbReference type="SUPFAM" id="SSF52768">
    <property type="entry name" value="Arginase/deacetylase"/>
    <property type="match status" value="1"/>
</dbReference>
<organism evidence="3">
    <name type="scientific">freshwater metagenome</name>
    <dbReference type="NCBI Taxonomy" id="449393"/>
    <lineage>
        <taxon>unclassified sequences</taxon>
        <taxon>metagenomes</taxon>
        <taxon>ecological metagenomes</taxon>
    </lineage>
</organism>
<proteinExistence type="predicted"/>
<dbReference type="Gene3D" id="3.40.800.10">
    <property type="entry name" value="Ureohydrolase domain"/>
    <property type="match status" value="1"/>
</dbReference>
<evidence type="ECO:0000256" key="1">
    <source>
        <dbReference type="ARBA" id="ARBA00022723"/>
    </source>
</evidence>
<dbReference type="Pfam" id="PF00491">
    <property type="entry name" value="Arginase"/>
    <property type="match status" value="1"/>
</dbReference>
<dbReference type="PIRSF" id="PIRSF036979">
    <property type="entry name" value="Arginase"/>
    <property type="match status" value="1"/>
</dbReference>
<reference evidence="3" key="1">
    <citation type="submission" date="2020-05" db="EMBL/GenBank/DDBJ databases">
        <authorList>
            <person name="Chiriac C."/>
            <person name="Salcher M."/>
            <person name="Ghai R."/>
            <person name="Kavagutti S V."/>
        </authorList>
    </citation>
    <scope>NUCLEOTIDE SEQUENCE</scope>
</reference>
<accession>A0A6J5ZCI3</accession>
<name>A0A6J5ZCI3_9ZZZZ</name>
<dbReference type="AlphaFoldDB" id="A0A6J5ZCI3"/>
<dbReference type="PROSITE" id="PS51409">
    <property type="entry name" value="ARGINASE_2"/>
    <property type="match status" value="1"/>
</dbReference>
<dbReference type="PANTHER" id="PTHR11358:SF26">
    <property type="entry name" value="GUANIDINO ACID HYDROLASE, MITOCHONDRIAL"/>
    <property type="match status" value="1"/>
</dbReference>
<keyword evidence="2" id="KW-0378">Hydrolase</keyword>
<sequence length="314" mass="32657">MSKQNIGTMFGAGDVSTFMGLSKIAKPESGLSAIVFGAPCATPYESVGAYCSEAPDAIRAAIAGYAANITHQDFDFGAQLFPFGVDAADMGNLDYEESDSAGNRAKIEATVGAIVDSGAVPIVLGGDDSIPIPMIQAFAGRGDFVVVQIDAHIDWRDEVRGEKLGLSSTMRRASEMAHVSKIVQIGQRGIGSARPSDYQDAVDAGVTFVSAREVFARGIQVAIDAVPAGANVIVALDCDALDPSVVPGVIGRSPGGLTYWQVVELLHGIAAKSSIAAFDLVEFMPDVDVDAIGALNNARIVCNVLGLVTRQAHT</sequence>
<dbReference type="EMBL" id="CAESAJ010000098">
    <property type="protein sequence ID" value="CAB4340364.1"/>
    <property type="molecule type" value="Genomic_DNA"/>
</dbReference>
<keyword evidence="1" id="KW-0479">Metal-binding</keyword>
<dbReference type="GO" id="GO:0008783">
    <property type="term" value="F:agmatinase activity"/>
    <property type="evidence" value="ECO:0007669"/>
    <property type="project" value="TreeGrafter"/>
</dbReference>
<dbReference type="InterPro" id="IPR006035">
    <property type="entry name" value="Ureohydrolase"/>
</dbReference>
<dbReference type="GO" id="GO:0046872">
    <property type="term" value="F:metal ion binding"/>
    <property type="evidence" value="ECO:0007669"/>
    <property type="project" value="UniProtKB-KW"/>
</dbReference>
<evidence type="ECO:0000313" key="3">
    <source>
        <dbReference type="EMBL" id="CAB4340364.1"/>
    </source>
</evidence>
<dbReference type="InterPro" id="IPR023696">
    <property type="entry name" value="Ureohydrolase_dom_sf"/>
</dbReference>
<protein>
    <submittedName>
        <fullName evidence="3">Unannotated protein</fullName>
    </submittedName>
</protein>
<evidence type="ECO:0000256" key="2">
    <source>
        <dbReference type="ARBA" id="ARBA00022801"/>
    </source>
</evidence>